<gene>
    <name evidence="2" type="ORF">DV515_00015303</name>
</gene>
<feature type="compositionally biased region" description="Acidic residues" evidence="1">
    <location>
        <begin position="484"/>
        <end position="495"/>
    </location>
</feature>
<feature type="region of interest" description="Disordered" evidence="1">
    <location>
        <begin position="1"/>
        <end position="26"/>
    </location>
</feature>
<feature type="compositionally biased region" description="Acidic residues" evidence="1">
    <location>
        <begin position="861"/>
        <end position="870"/>
    </location>
</feature>
<feature type="region of interest" description="Disordered" evidence="1">
    <location>
        <begin position="984"/>
        <end position="1020"/>
    </location>
</feature>
<feature type="compositionally biased region" description="Polar residues" evidence="1">
    <location>
        <begin position="1059"/>
        <end position="1072"/>
    </location>
</feature>
<evidence type="ECO:0000313" key="2">
    <source>
        <dbReference type="EMBL" id="RLV88780.1"/>
    </source>
</evidence>
<feature type="compositionally biased region" description="Basic and acidic residues" evidence="1">
    <location>
        <begin position="331"/>
        <end position="357"/>
    </location>
</feature>
<proteinExistence type="predicted"/>
<feature type="compositionally biased region" description="Acidic residues" evidence="1">
    <location>
        <begin position="546"/>
        <end position="565"/>
    </location>
</feature>
<feature type="compositionally biased region" description="Acidic residues" evidence="1">
    <location>
        <begin position="781"/>
        <end position="791"/>
    </location>
</feature>
<dbReference type="AlphaFoldDB" id="A0A3L8RXA0"/>
<reference evidence="2 3" key="1">
    <citation type="journal article" date="2018" name="Proc. R. Soc. B">
        <title>A non-coding region near Follistatin controls head colour polymorphism in the Gouldian finch.</title>
        <authorList>
            <person name="Toomey M.B."/>
            <person name="Marques C.I."/>
            <person name="Andrade P."/>
            <person name="Araujo P.M."/>
            <person name="Sabatino S."/>
            <person name="Gazda M.A."/>
            <person name="Afonso S."/>
            <person name="Lopes R.J."/>
            <person name="Corbo J.C."/>
            <person name="Carneiro M."/>
        </authorList>
    </citation>
    <scope>NUCLEOTIDE SEQUENCE [LARGE SCALE GENOMIC DNA]</scope>
    <source>
        <strain evidence="2">Red01</strain>
        <tissue evidence="2">Muscle</tissue>
    </source>
</reference>
<feature type="region of interest" description="Disordered" evidence="1">
    <location>
        <begin position="1059"/>
        <end position="1141"/>
    </location>
</feature>
<organism evidence="2 3">
    <name type="scientific">Chloebia gouldiae</name>
    <name type="common">Gouldian finch</name>
    <name type="synonym">Erythrura gouldiae</name>
    <dbReference type="NCBI Taxonomy" id="44316"/>
    <lineage>
        <taxon>Eukaryota</taxon>
        <taxon>Metazoa</taxon>
        <taxon>Chordata</taxon>
        <taxon>Craniata</taxon>
        <taxon>Vertebrata</taxon>
        <taxon>Euteleostomi</taxon>
        <taxon>Archelosauria</taxon>
        <taxon>Archosauria</taxon>
        <taxon>Dinosauria</taxon>
        <taxon>Saurischia</taxon>
        <taxon>Theropoda</taxon>
        <taxon>Coelurosauria</taxon>
        <taxon>Aves</taxon>
        <taxon>Neognathae</taxon>
        <taxon>Neoaves</taxon>
        <taxon>Telluraves</taxon>
        <taxon>Australaves</taxon>
        <taxon>Passeriformes</taxon>
        <taxon>Passeroidea</taxon>
        <taxon>Passeridae</taxon>
        <taxon>Chloebia</taxon>
    </lineage>
</organism>
<feature type="compositionally biased region" description="Basic and acidic residues" evidence="1">
    <location>
        <begin position="404"/>
        <end position="421"/>
    </location>
</feature>
<feature type="compositionally biased region" description="Basic and acidic residues" evidence="1">
    <location>
        <begin position="168"/>
        <end position="182"/>
    </location>
</feature>
<name>A0A3L8RXA0_CHLGU</name>
<feature type="compositionally biased region" description="Acidic residues" evidence="1">
    <location>
        <begin position="712"/>
        <end position="723"/>
    </location>
</feature>
<feature type="compositionally biased region" description="Low complexity" evidence="1">
    <location>
        <begin position="503"/>
        <end position="528"/>
    </location>
</feature>
<feature type="compositionally biased region" description="Basic and acidic residues" evidence="1">
    <location>
        <begin position="833"/>
        <end position="844"/>
    </location>
</feature>
<accession>A0A3L8RXA0</accession>
<protein>
    <submittedName>
        <fullName evidence="2">Uncharacterized protein</fullName>
    </submittedName>
</protein>
<sequence>MSPGTECPLSRAPGDTGTASPQPLGAAHRLQYPAQLVSEALEDALKAMGDDAQPEEEPTPSSAWAHQDVCAPSPLFPPEACGEAVSEGPGEEREPSEGSEDGESPEAEERAGEVVLQGLAVESSILQDRAGSPPGTAASLSASASREDLGAWEEEEEEEEEEVLAVLRPRDPEVEAQERDKGPAGQMVTSWEKPEQERTETPSTEPSHPSEDEEEERGPCSPCEEKGDFQEEGADVQEEECPHREVEAARAVLVESHLVLPTEGHLEEDFVDAEQERSEQQKMPVCEMDLAAEKERGQELCPEQKPLSVHEAIPAEEASTGAEEDAVGGEDTDRVEDGEGEKGEASREVLGGEDRGVGQDPMAGEDLTAGEDSEAGEDHGAGEDSEEGQDHGAGEAAGGATLDGESRAPEEPEDLQEREGGEREEEEPWGRGDDGQEPCPEDWEVTAEDTEAVLGPEEPAWADDTPSSAGRLQSEERGGTTPAELEEGQEDDEDDAKSQEMSQQQALPEAEPAAELARQEQQGSMAEPDPAPPGAPEQGHRQELAEALEEVQEEVQEDGQDEDTTEGLSSELEKLQSSELVALKQVPGASGEWALEEAPREPEPTTGSGRRLELEDTLPDSTALHLYGGDVLAVGAPSPNPPESEETSETAPGSDTAQEGEGWLQGRDEPVTPTVPESPEEEAGAEGAAVAEGAEEEEGYFMVSAPRQEVSSSEEAEISEDFEEIKVEATEDSQDDLRAPGGASPVPEGKEHLEVLAAEADEDMEMPTEESEVLRDKDNTAELEEGPEEDPSCLGVVAPSAGGSDEPAQGATGTAAWEAPEHVEGLAAESEEELQHTAELERDASGATTLPGCTLGLAGQEEQEEDEDEPSTALHDTAKATPPAGLQAVPDEAEQPLEEQAPREEDALGSESPPPPGNQQPPGASPPQLGSALGQGGFPEVIPDIPATPVLPADVPVDLMKDSDILEIVEQALEFNQELMGVRVAEGGQGPGRTELSQDAGEDSSLASSSEEEPTVQEAPEVALEMEALARAENGLHREASLEDLAEFTEEVLNGITSTAPAQELPTETTEPSLAMPPQAPTPGDGTATKLGDATLRGKRGGAEPSPVPPALGEDVPCLTPEQAPECRLRAEQEPWSSGDE</sequence>
<feature type="compositionally biased region" description="Acidic residues" evidence="1">
    <location>
        <begin position="150"/>
        <end position="163"/>
    </location>
</feature>
<feature type="compositionally biased region" description="Acidic residues" evidence="1">
    <location>
        <begin position="759"/>
        <end position="771"/>
    </location>
</feature>
<dbReference type="STRING" id="44316.ENSEGOP00005011492"/>
<comment type="caution">
    <text evidence="2">The sequence shown here is derived from an EMBL/GenBank/DDBJ whole genome shotgun (WGS) entry which is preliminary data.</text>
</comment>
<dbReference type="EMBL" id="QUSF01000170">
    <property type="protein sequence ID" value="RLV88780.1"/>
    <property type="molecule type" value="Genomic_DNA"/>
</dbReference>
<feature type="compositionally biased region" description="Pro residues" evidence="1">
    <location>
        <begin position="912"/>
        <end position="925"/>
    </location>
</feature>
<feature type="compositionally biased region" description="Basic and acidic residues" evidence="1">
    <location>
        <begin position="376"/>
        <end position="393"/>
    </location>
</feature>
<feature type="compositionally biased region" description="Acidic residues" evidence="1">
    <location>
        <begin position="97"/>
        <end position="106"/>
    </location>
</feature>
<dbReference type="Proteomes" id="UP000276834">
    <property type="component" value="Unassembled WGS sequence"/>
</dbReference>
<dbReference type="OrthoDB" id="8886319at2759"/>
<evidence type="ECO:0000313" key="3">
    <source>
        <dbReference type="Proteomes" id="UP000276834"/>
    </source>
</evidence>
<keyword evidence="3" id="KW-1185">Reference proteome</keyword>
<feature type="compositionally biased region" description="Acidic residues" evidence="1">
    <location>
        <begin position="230"/>
        <end position="239"/>
    </location>
</feature>
<feature type="region of interest" description="Disordered" evidence="1">
    <location>
        <begin position="294"/>
        <end position="952"/>
    </location>
</feature>
<feature type="region of interest" description="Disordered" evidence="1">
    <location>
        <begin position="41"/>
        <end position="244"/>
    </location>
</feature>
<evidence type="ECO:0000256" key="1">
    <source>
        <dbReference type="SAM" id="MobiDB-lite"/>
    </source>
</evidence>
<feature type="compositionally biased region" description="Acidic residues" evidence="1">
    <location>
        <begin position="435"/>
        <end position="451"/>
    </location>
</feature>